<dbReference type="RefSeq" id="XP_041163708.1">
    <property type="nucleotide sequence ID" value="XM_041296419.1"/>
</dbReference>
<comment type="caution">
    <text evidence="1">The sequence shown here is derived from an EMBL/GenBank/DDBJ whole genome shotgun (WGS) entry which is preliminary data.</text>
</comment>
<organism evidence="1 2">
    <name type="scientific">Suillus plorans</name>
    <dbReference type="NCBI Taxonomy" id="116603"/>
    <lineage>
        <taxon>Eukaryota</taxon>
        <taxon>Fungi</taxon>
        <taxon>Dikarya</taxon>
        <taxon>Basidiomycota</taxon>
        <taxon>Agaricomycotina</taxon>
        <taxon>Agaricomycetes</taxon>
        <taxon>Agaricomycetidae</taxon>
        <taxon>Boletales</taxon>
        <taxon>Suillineae</taxon>
        <taxon>Suillaceae</taxon>
        <taxon>Suillus</taxon>
    </lineage>
</organism>
<evidence type="ECO:0000313" key="1">
    <source>
        <dbReference type="EMBL" id="KAG1799309.1"/>
    </source>
</evidence>
<accession>A0A9P7DNK3</accession>
<dbReference type="AlphaFoldDB" id="A0A9P7DNK3"/>
<keyword evidence="2" id="KW-1185">Reference proteome</keyword>
<proteinExistence type="predicted"/>
<dbReference type="EMBL" id="JABBWE010000011">
    <property type="protein sequence ID" value="KAG1799309.1"/>
    <property type="molecule type" value="Genomic_DNA"/>
</dbReference>
<gene>
    <name evidence="1" type="ORF">HD556DRAFT_120349</name>
</gene>
<sequence>MKDRQSLEAIAMRRIIRASDLHYLGTTLDLLKSCYFHSCARYRPRTKRSGQEISCYLCVPARQPDNVPSTLIIIPPTANLNTNLRPLPLNETHFLSPRCTPWTRAMVSSGRSYFVESPFSATQYPQACLSLSEKFDSVQSLASAGAKLVFIQ</sequence>
<dbReference type="GeneID" id="64590183"/>
<dbReference type="OrthoDB" id="10322012at2759"/>
<name>A0A9P7DNK3_9AGAM</name>
<evidence type="ECO:0000313" key="2">
    <source>
        <dbReference type="Proteomes" id="UP000719766"/>
    </source>
</evidence>
<protein>
    <submittedName>
        <fullName evidence="1">Uncharacterized protein</fullName>
    </submittedName>
</protein>
<dbReference type="Proteomes" id="UP000719766">
    <property type="component" value="Unassembled WGS sequence"/>
</dbReference>
<reference evidence="1" key="1">
    <citation type="journal article" date="2020" name="New Phytol.">
        <title>Comparative genomics reveals dynamic genome evolution in host specialist ectomycorrhizal fungi.</title>
        <authorList>
            <person name="Lofgren L.A."/>
            <person name="Nguyen N.H."/>
            <person name="Vilgalys R."/>
            <person name="Ruytinx J."/>
            <person name="Liao H.L."/>
            <person name="Branco S."/>
            <person name="Kuo A."/>
            <person name="LaButti K."/>
            <person name="Lipzen A."/>
            <person name="Andreopoulos W."/>
            <person name="Pangilinan J."/>
            <person name="Riley R."/>
            <person name="Hundley H."/>
            <person name="Na H."/>
            <person name="Barry K."/>
            <person name="Grigoriev I.V."/>
            <person name="Stajich J.E."/>
            <person name="Kennedy P.G."/>
        </authorList>
    </citation>
    <scope>NUCLEOTIDE SEQUENCE</scope>
    <source>
        <strain evidence="1">S12</strain>
    </source>
</reference>